<feature type="signal peptide" evidence="1">
    <location>
        <begin position="1"/>
        <end position="18"/>
    </location>
</feature>
<dbReference type="PANTHER" id="PTHR38121">
    <property type="entry name" value="GH16 DOMAIN-CONTAINING PROTEIN"/>
    <property type="match status" value="1"/>
</dbReference>
<evidence type="ECO:0000313" key="4">
    <source>
        <dbReference type="Proteomes" id="UP001172155"/>
    </source>
</evidence>
<gene>
    <name evidence="3" type="ORF">B0T18DRAFT_315794</name>
</gene>
<reference evidence="3" key="1">
    <citation type="submission" date="2023-06" db="EMBL/GenBank/DDBJ databases">
        <title>Genome-scale phylogeny and comparative genomics of the fungal order Sordariales.</title>
        <authorList>
            <consortium name="Lawrence Berkeley National Laboratory"/>
            <person name="Hensen N."/>
            <person name="Bonometti L."/>
            <person name="Westerberg I."/>
            <person name="Brannstrom I.O."/>
            <person name="Guillou S."/>
            <person name="Cros-Aarteil S."/>
            <person name="Calhoun S."/>
            <person name="Haridas S."/>
            <person name="Kuo A."/>
            <person name="Mondo S."/>
            <person name="Pangilinan J."/>
            <person name="Riley R."/>
            <person name="LaButti K."/>
            <person name="Andreopoulos B."/>
            <person name="Lipzen A."/>
            <person name="Chen C."/>
            <person name="Yanf M."/>
            <person name="Daum C."/>
            <person name="Ng V."/>
            <person name="Clum A."/>
            <person name="Steindorff A."/>
            <person name="Ohm R."/>
            <person name="Martin F."/>
            <person name="Silar P."/>
            <person name="Natvig D."/>
            <person name="Lalanne C."/>
            <person name="Gautier V."/>
            <person name="Ament-velasquez S.L."/>
            <person name="Kruys A."/>
            <person name="Hutchinson M.I."/>
            <person name="Powell A.J."/>
            <person name="Barry K."/>
            <person name="Miller A.N."/>
            <person name="Grigoriev I.V."/>
            <person name="Debuchy R."/>
            <person name="Gladieux P."/>
            <person name="Thoren M.H."/>
            <person name="Johannesson H."/>
        </authorList>
    </citation>
    <scope>NUCLEOTIDE SEQUENCE</scope>
    <source>
        <strain evidence="3">SMH3187-1</strain>
    </source>
</reference>
<dbReference type="InterPro" id="IPR000757">
    <property type="entry name" value="Beta-glucanase-like"/>
</dbReference>
<feature type="domain" description="GH16" evidence="2">
    <location>
        <begin position="27"/>
        <end position="281"/>
    </location>
</feature>
<dbReference type="GO" id="GO:0005975">
    <property type="term" value="P:carbohydrate metabolic process"/>
    <property type="evidence" value="ECO:0007669"/>
    <property type="project" value="InterPro"/>
</dbReference>
<dbReference type="Proteomes" id="UP001172155">
    <property type="component" value="Unassembled WGS sequence"/>
</dbReference>
<evidence type="ECO:0000259" key="2">
    <source>
        <dbReference type="PROSITE" id="PS51762"/>
    </source>
</evidence>
<dbReference type="PANTHER" id="PTHR38121:SF5">
    <property type="entry name" value="GH16 DOMAIN-CONTAINING PROTEIN"/>
    <property type="match status" value="1"/>
</dbReference>
<sequence>MHLPTLLLAALLTPFIAADCECGYALTLDAHPPQPDERHVFTELTESNFARLHAGGDGDIRRNTDWAPQAFNVSAERGRGAYGEMFSARNIDMLAGDGGLRLTVGSELVRGMVPTAEVATRRLDMMWGTFRASMRLTGVEGTCAAFFWYFNDTQEIDMEFLSKDFNHANGSYPVNLVLQSLEAAAANYDASHTGSFVRAYLPFDPTAGFHEYRIDYFAGRVRFYADGVVLAQMDGPAVPVTAGHLIMRHWSNGNKLWSGGPPERDAAVVVKYVKAYFNSSSPKRQGDWERRCRNPKELSAVCDIPNVTAKNLAAQDWFFSENANMTNNQTVHGLNGVSGRRVEAVSGVMWALLLVSGCALVLL</sequence>
<evidence type="ECO:0000256" key="1">
    <source>
        <dbReference type="SAM" id="SignalP"/>
    </source>
</evidence>
<proteinExistence type="predicted"/>
<organism evidence="3 4">
    <name type="scientific">Schizothecium vesticola</name>
    <dbReference type="NCBI Taxonomy" id="314040"/>
    <lineage>
        <taxon>Eukaryota</taxon>
        <taxon>Fungi</taxon>
        <taxon>Dikarya</taxon>
        <taxon>Ascomycota</taxon>
        <taxon>Pezizomycotina</taxon>
        <taxon>Sordariomycetes</taxon>
        <taxon>Sordariomycetidae</taxon>
        <taxon>Sordariales</taxon>
        <taxon>Schizotheciaceae</taxon>
        <taxon>Schizothecium</taxon>
    </lineage>
</organism>
<dbReference type="CDD" id="cd00413">
    <property type="entry name" value="Glyco_hydrolase_16"/>
    <property type="match status" value="1"/>
</dbReference>
<keyword evidence="3" id="KW-0378">Hydrolase</keyword>
<feature type="chain" id="PRO_5041397884" evidence="1">
    <location>
        <begin position="19"/>
        <end position="363"/>
    </location>
</feature>
<dbReference type="Pfam" id="PF00722">
    <property type="entry name" value="Glyco_hydro_16"/>
    <property type="match status" value="1"/>
</dbReference>
<dbReference type="SUPFAM" id="SSF49899">
    <property type="entry name" value="Concanavalin A-like lectins/glucanases"/>
    <property type="match status" value="1"/>
</dbReference>
<accession>A0AA40KC08</accession>
<dbReference type="EMBL" id="JAUKUD010000001">
    <property type="protein sequence ID" value="KAK0753272.1"/>
    <property type="molecule type" value="Genomic_DNA"/>
</dbReference>
<keyword evidence="1" id="KW-0732">Signal</keyword>
<comment type="caution">
    <text evidence="3">The sequence shown here is derived from an EMBL/GenBank/DDBJ whole genome shotgun (WGS) entry which is preliminary data.</text>
</comment>
<dbReference type="AlphaFoldDB" id="A0AA40KC08"/>
<keyword evidence="4" id="KW-1185">Reference proteome</keyword>
<evidence type="ECO:0000313" key="3">
    <source>
        <dbReference type="EMBL" id="KAK0753272.1"/>
    </source>
</evidence>
<protein>
    <submittedName>
        <fullName evidence="3">Glycoside hydrolase, family 16</fullName>
    </submittedName>
</protein>
<dbReference type="PROSITE" id="PS51762">
    <property type="entry name" value="GH16_2"/>
    <property type="match status" value="1"/>
</dbReference>
<dbReference type="InterPro" id="IPR013320">
    <property type="entry name" value="ConA-like_dom_sf"/>
</dbReference>
<name>A0AA40KC08_9PEZI</name>
<dbReference type="GO" id="GO:0004553">
    <property type="term" value="F:hydrolase activity, hydrolyzing O-glycosyl compounds"/>
    <property type="evidence" value="ECO:0007669"/>
    <property type="project" value="InterPro"/>
</dbReference>
<dbReference type="Gene3D" id="2.60.120.200">
    <property type="match status" value="1"/>
</dbReference>